<accession>A0A0K2G9G4</accession>
<dbReference type="RefSeq" id="WP_053378899.1">
    <property type="nucleotide sequence ID" value="NZ_CP011801.1"/>
</dbReference>
<dbReference type="OrthoDB" id="9796647at2"/>
<dbReference type="KEGG" id="nmv:NITMOv2_1149"/>
<sequence>MAERNQKTIALNVQLRGNDQTAQPGLANYTTVGLAQGLVYVDFGFIEPAMLVAVAKAEANGGAAPKAVEGRVTTRVAMPLESLLRLQQQVQQVIGGLRARRKATEAARPQGGETK</sequence>
<reference evidence="1 2" key="1">
    <citation type="journal article" date="2015" name="Proc. Natl. Acad. Sci. U.S.A.">
        <title>Expanded metabolic versatility of ubiquitous nitrite-oxidizing bacteria from the genus Nitrospira.</title>
        <authorList>
            <person name="Koch H."/>
            <person name="Lucker S."/>
            <person name="Albertsen M."/>
            <person name="Kitzinger K."/>
            <person name="Herbold C."/>
            <person name="Spieck E."/>
            <person name="Nielsen P.H."/>
            <person name="Wagner M."/>
            <person name="Daims H."/>
        </authorList>
    </citation>
    <scope>NUCLEOTIDE SEQUENCE [LARGE SCALE GENOMIC DNA]</scope>
    <source>
        <strain evidence="1 2">NSP M-1</strain>
    </source>
</reference>
<evidence type="ECO:0000313" key="2">
    <source>
        <dbReference type="Proteomes" id="UP000069205"/>
    </source>
</evidence>
<dbReference type="PATRIC" id="fig|42253.5.peg.1135"/>
<dbReference type="EMBL" id="CP011801">
    <property type="protein sequence ID" value="ALA57580.1"/>
    <property type="molecule type" value="Genomic_DNA"/>
</dbReference>
<proteinExistence type="predicted"/>
<evidence type="ECO:0000313" key="1">
    <source>
        <dbReference type="EMBL" id="ALA57580.1"/>
    </source>
</evidence>
<gene>
    <name evidence="1" type="ORF">NITMOv2_1149</name>
</gene>
<dbReference type="Proteomes" id="UP000069205">
    <property type="component" value="Chromosome"/>
</dbReference>
<name>A0A0K2G9G4_NITMO</name>
<protein>
    <submittedName>
        <fullName evidence="1">Uncharacterized protein</fullName>
    </submittedName>
</protein>
<dbReference type="AlphaFoldDB" id="A0A0K2G9G4"/>
<keyword evidence="2" id="KW-1185">Reference proteome</keyword>
<organism evidence="1 2">
    <name type="scientific">Nitrospira moscoviensis</name>
    <dbReference type="NCBI Taxonomy" id="42253"/>
    <lineage>
        <taxon>Bacteria</taxon>
        <taxon>Pseudomonadati</taxon>
        <taxon>Nitrospirota</taxon>
        <taxon>Nitrospiria</taxon>
        <taxon>Nitrospirales</taxon>
        <taxon>Nitrospiraceae</taxon>
        <taxon>Nitrospira</taxon>
    </lineage>
</organism>